<gene>
    <name evidence="2" type="ORF">BaOVIS_032660</name>
</gene>
<accession>A0A9W5TEU4</accession>
<protein>
    <submittedName>
        <fullName evidence="2">Transcription factor bHLH113-like isoform X1, putative</fullName>
    </submittedName>
</protein>
<sequence>MGLGFSNYVSPPTSGIATACITDVLLHKVIFRWELLEQLPYSKVEIYTTVSKGIRWVTLIYATLYWIKAMLSYQPPAQAMLKEMSRIRKILTPCIVYPHIVSDSDCDHIEGGHARGYTLDDFVELFGDRSDSSYVYESGYTSEETDDEFLGEDSEDLVEEYLESKEKRRRHNTSARMNPNYKQI</sequence>
<dbReference type="Proteomes" id="UP001057455">
    <property type="component" value="Unassembled WGS sequence"/>
</dbReference>
<feature type="compositionally biased region" description="Polar residues" evidence="1">
    <location>
        <begin position="174"/>
        <end position="184"/>
    </location>
</feature>
<name>A0A9W5TEU4_BABOV</name>
<feature type="region of interest" description="Disordered" evidence="1">
    <location>
        <begin position="163"/>
        <end position="184"/>
    </location>
</feature>
<organism evidence="2 3">
    <name type="scientific">Babesia ovis</name>
    <dbReference type="NCBI Taxonomy" id="5869"/>
    <lineage>
        <taxon>Eukaryota</taxon>
        <taxon>Sar</taxon>
        <taxon>Alveolata</taxon>
        <taxon>Apicomplexa</taxon>
        <taxon>Aconoidasida</taxon>
        <taxon>Piroplasmida</taxon>
        <taxon>Babesiidae</taxon>
        <taxon>Babesia</taxon>
    </lineage>
</organism>
<reference evidence="2" key="1">
    <citation type="submission" date="2019-12" db="EMBL/GenBank/DDBJ databases">
        <title>Genome sequence of Babesia ovis.</title>
        <authorList>
            <person name="Yamagishi J."/>
            <person name="Sevinc F."/>
            <person name="Xuan X."/>
        </authorList>
    </citation>
    <scope>NUCLEOTIDE SEQUENCE</scope>
    <source>
        <strain evidence="2">Selcuk</strain>
    </source>
</reference>
<evidence type="ECO:0000313" key="3">
    <source>
        <dbReference type="Proteomes" id="UP001057455"/>
    </source>
</evidence>
<dbReference type="AlphaFoldDB" id="A0A9W5TEU4"/>
<evidence type="ECO:0000313" key="2">
    <source>
        <dbReference type="EMBL" id="GFE55862.1"/>
    </source>
</evidence>
<proteinExistence type="predicted"/>
<dbReference type="EMBL" id="BLIY01000024">
    <property type="protein sequence ID" value="GFE55862.1"/>
    <property type="molecule type" value="Genomic_DNA"/>
</dbReference>
<comment type="caution">
    <text evidence="2">The sequence shown here is derived from an EMBL/GenBank/DDBJ whole genome shotgun (WGS) entry which is preliminary data.</text>
</comment>
<evidence type="ECO:0000256" key="1">
    <source>
        <dbReference type="SAM" id="MobiDB-lite"/>
    </source>
</evidence>
<keyword evidence="3" id="KW-1185">Reference proteome</keyword>